<gene>
    <name evidence="1" type="primary">63</name>
    <name evidence="1" type="ORF">HHTV2_63</name>
</gene>
<name>R4TM37_9CAUD</name>
<sequence length="376" mass="39534">MPIEPIGDIGIAGLTDSSVTTLTWETASDWDSAVDEAGVVHEAVANSDNDDASLLKQGYSKTSPYKAADLIAYYALDEDSGTTVYDFSGNAHDATNNGSTQGANGILNSTCYDHGGSGYVESDDQSPFGGLTAITVASWVNIGTISDDYIVASVGDLGLSDASWDIWIDNSGGTTGNSNTLSFDMKDSTQTNAKTEGSDNAVPEGTWALVGGTWGGGNNRVWVDAVDVSASLEGVSDMQDANFPMTVGTGSDHTRTIPDRQDEVWVWETEFSQSDWQTLYDRASTGYLETATKSFAASQTPDLTGLDYTLNGVSLSVDVIGSPGTGSEETVTQSLTGASSYTLSWSNSHTDFRLKINFDTGDVTTTATVNSISLSS</sequence>
<evidence type="ECO:0000313" key="2">
    <source>
        <dbReference type="Proteomes" id="UP000203112"/>
    </source>
</evidence>
<dbReference type="OrthoDB" id="20860at10239"/>
<organism evidence="1 2">
    <name type="scientific">Haloarcula hispanica tailed virus 2</name>
    <dbReference type="NCBI Taxonomy" id="1273751"/>
    <lineage>
        <taxon>Viruses</taxon>
        <taxon>Duplodnaviria</taxon>
        <taxon>Heunggongvirae</taxon>
        <taxon>Uroviricota</taxon>
        <taxon>Caudoviricetes</taxon>
        <taxon>Saparoviridae</taxon>
        <taxon>Halohivirus</taxon>
        <taxon>Halohivirus suolae</taxon>
        <taxon>Halohivirus HHTV2</taxon>
    </lineage>
</organism>
<dbReference type="Pfam" id="PF13385">
    <property type="entry name" value="Laminin_G_3"/>
    <property type="match status" value="1"/>
</dbReference>
<dbReference type="SUPFAM" id="SSF49899">
    <property type="entry name" value="Concanavalin A-like lectins/glucanases"/>
    <property type="match status" value="1"/>
</dbReference>
<protein>
    <submittedName>
        <fullName evidence="1">Uncharacterized protein</fullName>
    </submittedName>
</protein>
<dbReference type="Proteomes" id="UP000203112">
    <property type="component" value="Segment"/>
</dbReference>
<dbReference type="Gene3D" id="2.60.120.200">
    <property type="match status" value="1"/>
</dbReference>
<dbReference type="InterPro" id="IPR013320">
    <property type="entry name" value="ConA-like_dom_sf"/>
</dbReference>
<dbReference type="RefSeq" id="YP_008060372.1">
    <property type="nucleotide sequence ID" value="NC_021340.1"/>
</dbReference>
<proteinExistence type="predicted"/>
<accession>R4TM37</accession>
<reference evidence="1 2" key="1">
    <citation type="submission" date="2012-12" db="EMBL/GenBank/DDBJ databases">
        <authorList>
            <person name="Sencilo A."/>
            <person name="Jacobs-Sera D."/>
            <person name="Russell D.A."/>
            <person name="Ko C."/>
            <person name="Atanasova N."/>
            <person name="Osterlund E."/>
            <person name="Oksanen H.M."/>
            <person name="Bamford D.H."/>
            <person name="Hatfull G.F."/>
            <person name="Roine E."/>
            <person name="Hendrix R.W."/>
        </authorList>
    </citation>
    <scope>NUCLEOTIDE SEQUENCE [LARGE SCALE GENOMIC DNA]</scope>
</reference>
<keyword evidence="2" id="KW-1185">Reference proteome</keyword>
<dbReference type="GeneID" id="16194278"/>
<evidence type="ECO:0000313" key="1">
    <source>
        <dbReference type="EMBL" id="AGM11228.1"/>
    </source>
</evidence>
<dbReference type="KEGG" id="vg:16194278"/>
<dbReference type="EMBL" id="KC292024">
    <property type="protein sequence ID" value="AGM11228.1"/>
    <property type="molecule type" value="Genomic_DNA"/>
</dbReference>